<evidence type="ECO:0000256" key="1">
    <source>
        <dbReference type="SAM" id="Phobius"/>
    </source>
</evidence>
<accession>A0ABQ8G5K0</accession>
<organism evidence="2 3">
    <name type="scientific">Macrophomina phaseolina</name>
    <dbReference type="NCBI Taxonomy" id="35725"/>
    <lineage>
        <taxon>Eukaryota</taxon>
        <taxon>Fungi</taxon>
        <taxon>Dikarya</taxon>
        <taxon>Ascomycota</taxon>
        <taxon>Pezizomycotina</taxon>
        <taxon>Dothideomycetes</taxon>
        <taxon>Dothideomycetes incertae sedis</taxon>
        <taxon>Botryosphaeriales</taxon>
        <taxon>Botryosphaeriaceae</taxon>
        <taxon>Macrophomina</taxon>
    </lineage>
</organism>
<feature type="transmembrane region" description="Helical" evidence="1">
    <location>
        <begin position="12"/>
        <end position="35"/>
    </location>
</feature>
<comment type="caution">
    <text evidence="2">The sequence shown here is derived from an EMBL/GenBank/DDBJ whole genome shotgun (WGS) entry which is preliminary data.</text>
</comment>
<keyword evidence="1" id="KW-0472">Membrane</keyword>
<evidence type="ECO:0000313" key="2">
    <source>
        <dbReference type="EMBL" id="KAH7045219.1"/>
    </source>
</evidence>
<name>A0ABQ8G5K0_9PEZI</name>
<keyword evidence="3" id="KW-1185">Reference proteome</keyword>
<keyword evidence="1" id="KW-0812">Transmembrane</keyword>
<sequence>MGISTDTLTAIGAWAAFFSLVWMALVGEAVGPLVWRWWRARRARQEEGQAEQPVELEVRGLAEMGRQLETAVGNLAAAVREAAEQGRDAARQAREEGERAHRANIEVLEDLRELLLIDAEVNLEAWTFEMARQRQRQAPSSS</sequence>
<protein>
    <submittedName>
        <fullName evidence="2">Uncharacterized protein</fullName>
    </submittedName>
</protein>
<evidence type="ECO:0000313" key="3">
    <source>
        <dbReference type="Proteomes" id="UP000774617"/>
    </source>
</evidence>
<dbReference type="Proteomes" id="UP000774617">
    <property type="component" value="Unassembled WGS sequence"/>
</dbReference>
<dbReference type="EMBL" id="JAGTJR010000019">
    <property type="protein sequence ID" value="KAH7045219.1"/>
    <property type="molecule type" value="Genomic_DNA"/>
</dbReference>
<gene>
    <name evidence="2" type="ORF">B0J12DRAFT_757689</name>
</gene>
<reference evidence="2 3" key="1">
    <citation type="journal article" date="2021" name="Nat. Commun.">
        <title>Genetic determinants of endophytism in the Arabidopsis root mycobiome.</title>
        <authorList>
            <person name="Mesny F."/>
            <person name="Miyauchi S."/>
            <person name="Thiergart T."/>
            <person name="Pickel B."/>
            <person name="Atanasova L."/>
            <person name="Karlsson M."/>
            <person name="Huettel B."/>
            <person name="Barry K.W."/>
            <person name="Haridas S."/>
            <person name="Chen C."/>
            <person name="Bauer D."/>
            <person name="Andreopoulos W."/>
            <person name="Pangilinan J."/>
            <person name="LaButti K."/>
            <person name="Riley R."/>
            <person name="Lipzen A."/>
            <person name="Clum A."/>
            <person name="Drula E."/>
            <person name="Henrissat B."/>
            <person name="Kohler A."/>
            <person name="Grigoriev I.V."/>
            <person name="Martin F.M."/>
            <person name="Hacquard S."/>
        </authorList>
    </citation>
    <scope>NUCLEOTIDE SEQUENCE [LARGE SCALE GENOMIC DNA]</scope>
    <source>
        <strain evidence="2 3">MPI-SDFR-AT-0080</strain>
    </source>
</reference>
<proteinExistence type="predicted"/>
<keyword evidence="1" id="KW-1133">Transmembrane helix</keyword>